<keyword evidence="2" id="KW-0812">Transmembrane</keyword>
<dbReference type="VEuPathDB" id="AmoebaDB:NfTy_066500"/>
<dbReference type="GO" id="GO:0072665">
    <property type="term" value="P:protein localization to vacuole"/>
    <property type="evidence" value="ECO:0007669"/>
    <property type="project" value="TreeGrafter"/>
</dbReference>
<dbReference type="EMBL" id="VFQX01000044">
    <property type="protein sequence ID" value="KAF0975475.1"/>
    <property type="molecule type" value="Genomic_DNA"/>
</dbReference>
<evidence type="ECO:0000313" key="4">
    <source>
        <dbReference type="Proteomes" id="UP000444721"/>
    </source>
</evidence>
<dbReference type="OMA" id="TAERSCW"/>
<proteinExistence type="predicted"/>
<evidence type="ECO:0000313" key="3">
    <source>
        <dbReference type="EMBL" id="KAF0975475.1"/>
    </source>
</evidence>
<feature type="transmembrane region" description="Helical" evidence="2">
    <location>
        <begin position="470"/>
        <end position="497"/>
    </location>
</feature>
<dbReference type="GeneID" id="68112687"/>
<evidence type="ECO:0000256" key="2">
    <source>
        <dbReference type="SAM" id="Phobius"/>
    </source>
</evidence>
<feature type="transmembrane region" description="Helical" evidence="2">
    <location>
        <begin position="183"/>
        <end position="207"/>
    </location>
</feature>
<feature type="transmembrane region" description="Helical" evidence="2">
    <location>
        <begin position="414"/>
        <end position="437"/>
    </location>
</feature>
<keyword evidence="2" id="KW-0472">Membrane</keyword>
<dbReference type="RefSeq" id="XP_044560188.1">
    <property type="nucleotide sequence ID" value="XM_044708996.1"/>
</dbReference>
<comment type="caution">
    <text evidence="3">The sequence shown here is derived from an EMBL/GenBank/DDBJ whole genome shotgun (WGS) entry which is preliminary data.</text>
</comment>
<accession>A0A6A5BPX6</accession>
<dbReference type="GO" id="GO:0005774">
    <property type="term" value="C:vacuolar membrane"/>
    <property type="evidence" value="ECO:0007669"/>
    <property type="project" value="TreeGrafter"/>
</dbReference>
<protein>
    <submittedName>
        <fullName evidence="3">Uncharacterized protein</fullName>
    </submittedName>
</protein>
<dbReference type="VEuPathDB" id="AmoebaDB:FDP41_005469"/>
<feature type="transmembrane region" description="Helical" evidence="2">
    <location>
        <begin position="109"/>
        <end position="134"/>
    </location>
</feature>
<feature type="transmembrane region" description="Helical" evidence="2">
    <location>
        <begin position="299"/>
        <end position="323"/>
    </location>
</feature>
<feature type="transmembrane region" description="Helical" evidence="2">
    <location>
        <begin position="253"/>
        <end position="272"/>
    </location>
</feature>
<feature type="transmembrane region" description="Helical" evidence="2">
    <location>
        <begin position="141"/>
        <end position="163"/>
    </location>
</feature>
<sequence length="720" mass="82597">MKKMNPRVQSLKFLSSTRRTERKYMLLFFIILSSVLTILLSPLQATTITTTTTANHHHYSNPENSPLTHLSDHHLLFPNLRIAQYNDPSPSNNNSNNNSEDPSYDYPIWIPWVLCGSLFFIIFIISTIAICLFASKKERGLIYMIISIFGVSIIAFCLFVIPVDIFNVSHTFDPRENSLAIKIIYYSCYLVLLIFGSIIIPFAYFWYEENPRLGESDDDEEDTDYKYSLTPSKASISRNQCGWRLFHTMKYTIFTLVAGILIIILGLVLSAVSGRVDDKHDITDWLKQLIDVEHFGDRAIRFIIGCLAVVGCIGFNIYTAYGLSALPIGFMKRKHITYRDEASVHSRIDEIDEKIDLLQKKYKMKGTSMNRTDQKIYDQLREEKTELTNASIRIERSKKSFIAKIEPCIYPFKALIGFILLVVVLFIMVSLIINLIYRTVKSKCGIACGFVTEENCNFNPLDLLLTYSSIIFPIDYIILGLIIILFLLASMTALSTIGLRILCIKLYKLKLRSTLPQGLLTSCIFLMFIMLCTSFMLPSFAPIYTTFGSQKYQDPITREWKQCALAAFNNTNIHKNATLWSVVEKDQVLDHQSKALPSLLQDYRLLFTIENDTSGNFTNSTRPCFMSELSQNVNSMSVGIPVFSIIFYFENWLFILCFVIGFFVSIFRKAPSFEEEDTYDHDEEIMKRPLRGRSYKSYASGEHHSDSESTRSLQSYRAIN</sequence>
<name>A0A6A5BPX6_NAEFO</name>
<feature type="transmembrane region" description="Helical" evidence="2">
    <location>
        <begin position="645"/>
        <end position="667"/>
    </location>
</feature>
<feature type="transmembrane region" description="Helical" evidence="2">
    <location>
        <begin position="518"/>
        <end position="537"/>
    </location>
</feature>
<evidence type="ECO:0000256" key="1">
    <source>
        <dbReference type="SAM" id="MobiDB-lite"/>
    </source>
</evidence>
<reference evidence="3 4" key="1">
    <citation type="journal article" date="2019" name="Sci. Rep.">
        <title>Nanopore sequencing improves the draft genome of the human pathogenic amoeba Naegleria fowleri.</title>
        <authorList>
            <person name="Liechti N."/>
            <person name="Schurch N."/>
            <person name="Bruggmann R."/>
            <person name="Wittwer M."/>
        </authorList>
    </citation>
    <scope>NUCLEOTIDE SEQUENCE [LARGE SCALE GENOMIC DNA]</scope>
    <source>
        <strain evidence="3 4">ATCC 30894</strain>
    </source>
</reference>
<feature type="region of interest" description="Disordered" evidence="1">
    <location>
        <begin position="696"/>
        <end position="720"/>
    </location>
</feature>
<dbReference type="OrthoDB" id="73273at2759"/>
<gene>
    <name evidence="3" type="ORF">FDP41_005469</name>
</gene>
<keyword evidence="2" id="KW-1133">Transmembrane helix</keyword>
<keyword evidence="4" id="KW-1185">Reference proteome</keyword>
<dbReference type="InterPro" id="IPR050854">
    <property type="entry name" value="LMBD1_LysCbl_Transport"/>
</dbReference>
<dbReference type="PANTHER" id="PTHR16130:SF2">
    <property type="entry name" value="LYSOSOMAL COBALAMIN TRANSPORT ESCORT PROTEIN LMBD1"/>
    <property type="match status" value="1"/>
</dbReference>
<organism evidence="3 4">
    <name type="scientific">Naegleria fowleri</name>
    <name type="common">Brain eating amoeba</name>
    <dbReference type="NCBI Taxonomy" id="5763"/>
    <lineage>
        <taxon>Eukaryota</taxon>
        <taxon>Discoba</taxon>
        <taxon>Heterolobosea</taxon>
        <taxon>Tetramitia</taxon>
        <taxon>Eutetramitia</taxon>
        <taxon>Vahlkampfiidae</taxon>
        <taxon>Naegleria</taxon>
    </lineage>
</organism>
<dbReference type="AlphaFoldDB" id="A0A6A5BPX6"/>
<feature type="compositionally biased region" description="Polar residues" evidence="1">
    <location>
        <begin position="710"/>
        <end position="720"/>
    </location>
</feature>
<dbReference type="PANTHER" id="PTHR16130">
    <property type="entry name" value="LYSOSOMAL COBALAMIN TRANSPORTER-RELATED"/>
    <property type="match status" value="1"/>
</dbReference>
<dbReference type="VEuPathDB" id="AmoebaDB:NF0014190"/>
<dbReference type="Proteomes" id="UP000444721">
    <property type="component" value="Unassembled WGS sequence"/>
</dbReference>